<comment type="caution">
    <text evidence="3">The sequence shown here is derived from an EMBL/GenBank/DDBJ whole genome shotgun (WGS) entry which is preliminary data.</text>
</comment>
<dbReference type="Pfam" id="PF01966">
    <property type="entry name" value="HD"/>
    <property type="match status" value="1"/>
</dbReference>
<accession>A0ABW5JAY3</accession>
<keyword evidence="1" id="KW-0547">Nucleotide-binding</keyword>
<dbReference type="Gene3D" id="3.40.50.300">
    <property type="entry name" value="P-loop containing nucleotide triphosphate hydrolases"/>
    <property type="match status" value="1"/>
</dbReference>
<dbReference type="InterPro" id="IPR050124">
    <property type="entry name" value="tRNA_CCA-adding_enzyme"/>
</dbReference>
<dbReference type="InterPro" id="IPR003607">
    <property type="entry name" value="HD/PDEase_dom"/>
</dbReference>
<dbReference type="Proteomes" id="UP001597510">
    <property type="component" value="Unassembled WGS sequence"/>
</dbReference>
<keyword evidence="4" id="KW-1185">Reference proteome</keyword>
<dbReference type="CDD" id="cd00077">
    <property type="entry name" value="HDc"/>
    <property type="match status" value="1"/>
</dbReference>
<dbReference type="InterPro" id="IPR006674">
    <property type="entry name" value="HD_domain"/>
</dbReference>
<feature type="domain" description="HD" evidence="2">
    <location>
        <begin position="57"/>
        <end position="132"/>
    </location>
</feature>
<dbReference type="PANTHER" id="PTHR47545">
    <property type="entry name" value="MULTIFUNCTIONAL CCA PROTEIN"/>
    <property type="match status" value="1"/>
</dbReference>
<dbReference type="SUPFAM" id="SSF52540">
    <property type="entry name" value="P-loop containing nucleoside triphosphate hydrolases"/>
    <property type="match status" value="1"/>
</dbReference>
<evidence type="ECO:0000313" key="4">
    <source>
        <dbReference type="Proteomes" id="UP001597510"/>
    </source>
</evidence>
<name>A0ABW5JAY3_9BACT</name>
<gene>
    <name evidence="3" type="ORF">ACFSR2_18710</name>
</gene>
<dbReference type="SUPFAM" id="SSF109604">
    <property type="entry name" value="HD-domain/PDEase-like"/>
    <property type="match status" value="1"/>
</dbReference>
<protein>
    <submittedName>
        <fullName evidence="3">AAA family ATPase</fullName>
    </submittedName>
</protein>
<dbReference type="PANTHER" id="PTHR47545:SF1">
    <property type="entry name" value="MULTIFUNCTIONAL CCA PROTEIN"/>
    <property type="match status" value="1"/>
</dbReference>
<reference evidence="4" key="1">
    <citation type="journal article" date="2019" name="Int. J. Syst. Evol. Microbiol.">
        <title>The Global Catalogue of Microorganisms (GCM) 10K type strain sequencing project: providing services to taxonomists for standard genome sequencing and annotation.</title>
        <authorList>
            <consortium name="The Broad Institute Genomics Platform"/>
            <consortium name="The Broad Institute Genome Sequencing Center for Infectious Disease"/>
            <person name="Wu L."/>
            <person name="Ma J."/>
        </authorList>
    </citation>
    <scope>NUCLEOTIDE SEQUENCE [LARGE SCALE GENOMIC DNA]</scope>
    <source>
        <strain evidence="4">KCTC 52344</strain>
    </source>
</reference>
<sequence>MWKLSENKTWQHLYETFDWIRAMRGVPQDARHHAEGDVEVHTRMVIDELGKLDEFQQLDAQAQQILWASALMHDIEKRSTTVLEQDGSITSKGHAKKGERTVRQILYREIPTPFAIREAIAKLVRYHGLPLWIFEKENPEKALYQASIEVNLQWLTMLAKADVLGRECADKEELLYKVELFKEFCIEKDCWGTQKNFPSDLARFEYFNKEARSSDYVPYEDKENYFEVIVLSALPGTGKDTYIRKQLAEVPVISLDNIRRELKISPTDKEGNGKVIQLAKEQARAYLRKKQAFVWNATNITRQNRQQLIDLFVSYGASINLIYLEVPYLQLINQNRNREHVVPANVLERMLDKLEVPQLHEAHRVVYEVLLPPCDVRPKSPSPEKGAAAARRGTF</sequence>
<organism evidence="3 4">
    <name type="scientific">Emticicia soli</name>
    <dbReference type="NCBI Taxonomy" id="2027878"/>
    <lineage>
        <taxon>Bacteria</taxon>
        <taxon>Pseudomonadati</taxon>
        <taxon>Bacteroidota</taxon>
        <taxon>Cytophagia</taxon>
        <taxon>Cytophagales</taxon>
        <taxon>Leadbetterellaceae</taxon>
        <taxon>Emticicia</taxon>
    </lineage>
</organism>
<evidence type="ECO:0000313" key="3">
    <source>
        <dbReference type="EMBL" id="MFD2522938.1"/>
    </source>
</evidence>
<dbReference type="InterPro" id="IPR027417">
    <property type="entry name" value="P-loop_NTPase"/>
</dbReference>
<dbReference type="Pfam" id="PF13671">
    <property type="entry name" value="AAA_33"/>
    <property type="match status" value="1"/>
</dbReference>
<proteinExistence type="predicted"/>
<dbReference type="Gene3D" id="1.10.3090.10">
    <property type="entry name" value="cca-adding enzyme, domain 2"/>
    <property type="match status" value="1"/>
</dbReference>
<evidence type="ECO:0000256" key="1">
    <source>
        <dbReference type="ARBA" id="ARBA00022741"/>
    </source>
</evidence>
<dbReference type="EMBL" id="JBHULC010000022">
    <property type="protein sequence ID" value="MFD2522938.1"/>
    <property type="molecule type" value="Genomic_DNA"/>
</dbReference>
<evidence type="ECO:0000259" key="2">
    <source>
        <dbReference type="Pfam" id="PF01966"/>
    </source>
</evidence>
<dbReference type="RefSeq" id="WP_340239634.1">
    <property type="nucleotide sequence ID" value="NZ_JBBEWC010000013.1"/>
</dbReference>